<dbReference type="EMBL" id="CAJVCH010281190">
    <property type="protein sequence ID" value="CAG7784717.1"/>
    <property type="molecule type" value="Genomic_DNA"/>
</dbReference>
<reference evidence="1" key="1">
    <citation type="submission" date="2021-06" db="EMBL/GenBank/DDBJ databases">
        <authorList>
            <person name="Hodson N. C."/>
            <person name="Mongue J. A."/>
            <person name="Jaron S. K."/>
        </authorList>
    </citation>
    <scope>NUCLEOTIDE SEQUENCE</scope>
</reference>
<proteinExistence type="predicted"/>
<comment type="caution">
    <text evidence="1">The sequence shown here is derived from an EMBL/GenBank/DDBJ whole genome shotgun (WGS) entry which is preliminary data.</text>
</comment>
<dbReference type="OrthoDB" id="6764673at2759"/>
<accession>A0A8J2KAN8</accession>
<feature type="non-terminal residue" evidence="1">
    <location>
        <position position="80"/>
    </location>
</feature>
<keyword evidence="2" id="KW-1185">Reference proteome</keyword>
<organism evidence="1 2">
    <name type="scientific">Allacma fusca</name>
    <dbReference type="NCBI Taxonomy" id="39272"/>
    <lineage>
        <taxon>Eukaryota</taxon>
        <taxon>Metazoa</taxon>
        <taxon>Ecdysozoa</taxon>
        <taxon>Arthropoda</taxon>
        <taxon>Hexapoda</taxon>
        <taxon>Collembola</taxon>
        <taxon>Symphypleona</taxon>
        <taxon>Sminthuridae</taxon>
        <taxon>Allacma</taxon>
    </lineage>
</organism>
<dbReference type="AlphaFoldDB" id="A0A8J2KAN8"/>
<evidence type="ECO:0000313" key="2">
    <source>
        <dbReference type="Proteomes" id="UP000708208"/>
    </source>
</evidence>
<dbReference type="Proteomes" id="UP000708208">
    <property type="component" value="Unassembled WGS sequence"/>
</dbReference>
<evidence type="ECO:0008006" key="3">
    <source>
        <dbReference type="Google" id="ProtNLM"/>
    </source>
</evidence>
<sequence>MQVCEAHFKDEDIIRTESIYNPKTGERFTSKLSHPKLRPGAIPSILPDCPKYLSSGTSTKTRDGRALNSGLLLLALAQLP</sequence>
<evidence type="ECO:0000313" key="1">
    <source>
        <dbReference type="EMBL" id="CAG7784717.1"/>
    </source>
</evidence>
<name>A0A8J2KAN8_9HEXA</name>
<gene>
    <name evidence="1" type="ORF">AFUS01_LOCUS23386</name>
</gene>
<protein>
    <recommendedName>
        <fullName evidence="3">THAP-type domain-containing protein</fullName>
    </recommendedName>
</protein>